<name>A0A6I4KQD1_9PSED</name>
<accession>A0A6I4KQD1</accession>
<dbReference type="EMBL" id="WKJZ01000001">
    <property type="protein sequence ID" value="MVW74859.1"/>
    <property type="molecule type" value="Genomic_DNA"/>
</dbReference>
<evidence type="ECO:0000256" key="2">
    <source>
        <dbReference type="ARBA" id="ARBA00023002"/>
    </source>
</evidence>
<dbReference type="AlphaFoldDB" id="A0A6I4KQD1"/>
<dbReference type="Proteomes" id="UP000429555">
    <property type="component" value="Unassembled WGS sequence"/>
</dbReference>
<evidence type="ECO:0000313" key="4">
    <source>
        <dbReference type="EMBL" id="MVW74859.1"/>
    </source>
</evidence>
<dbReference type="InterPro" id="IPR029479">
    <property type="entry name" value="Nitroreductase"/>
</dbReference>
<evidence type="ECO:0000256" key="1">
    <source>
        <dbReference type="ARBA" id="ARBA00007118"/>
    </source>
</evidence>
<dbReference type="Pfam" id="PF00881">
    <property type="entry name" value="Nitroreductase"/>
    <property type="match status" value="1"/>
</dbReference>
<organism evidence="4 5">
    <name type="scientific">Pseudomonas xionganensis</name>
    <dbReference type="NCBI Taxonomy" id="2654845"/>
    <lineage>
        <taxon>Bacteria</taxon>
        <taxon>Pseudomonadati</taxon>
        <taxon>Pseudomonadota</taxon>
        <taxon>Gammaproteobacteria</taxon>
        <taxon>Pseudomonadales</taxon>
        <taxon>Pseudomonadaceae</taxon>
        <taxon>Pseudomonas</taxon>
    </lineage>
</organism>
<gene>
    <name evidence="4" type="ORF">GJV18_05965</name>
</gene>
<comment type="similarity">
    <text evidence="1">Belongs to the nitroreductase family.</text>
</comment>
<dbReference type="InterPro" id="IPR000415">
    <property type="entry name" value="Nitroreductase-like"/>
</dbReference>
<dbReference type="Gene3D" id="3.40.109.10">
    <property type="entry name" value="NADH Oxidase"/>
    <property type="match status" value="1"/>
</dbReference>
<evidence type="ECO:0000313" key="5">
    <source>
        <dbReference type="Proteomes" id="UP000429555"/>
    </source>
</evidence>
<dbReference type="GO" id="GO:0016491">
    <property type="term" value="F:oxidoreductase activity"/>
    <property type="evidence" value="ECO:0007669"/>
    <property type="project" value="UniProtKB-KW"/>
</dbReference>
<proteinExistence type="inferred from homology"/>
<protein>
    <submittedName>
        <fullName evidence="4">Nitroreductase family protein</fullName>
    </submittedName>
</protein>
<sequence length="205" mass="22252">MTTTIKHLIESRVSTTRYQAGRTLPEPVIRELVQLATRAPTAFNLQNWKFIAVQSAAAKARLHELAYQQRQVLDAAVTFIVCGTVEAHARLAQHLQPSVDVGILPASVQQSWTDMVQQSHAGNPQLQREEAVRSASLAAMTLMLAAQGMSLASGAMTGFDAEGVAQAFALEAHEQPILLVTVGYAAEGNWPQKVRRPVQEVLAFA</sequence>
<feature type="domain" description="Nitroreductase" evidence="3">
    <location>
        <begin position="9"/>
        <end position="184"/>
    </location>
</feature>
<dbReference type="RefSeq" id="WP_160343786.1">
    <property type="nucleotide sequence ID" value="NZ_WKJZ01000001.1"/>
</dbReference>
<reference evidence="4 5" key="1">
    <citation type="submission" date="2019-11" db="EMBL/GenBank/DDBJ databases">
        <title>Pseudomonas flavidum sp. nov., isolated from Baiyang Lake.</title>
        <authorList>
            <person name="Zhao Y."/>
        </authorList>
    </citation>
    <scope>NUCLEOTIDE SEQUENCE [LARGE SCALE GENOMIC DNA]</scope>
    <source>
        <strain evidence="5">R-22-3 w-18</strain>
    </source>
</reference>
<evidence type="ECO:0000259" key="3">
    <source>
        <dbReference type="Pfam" id="PF00881"/>
    </source>
</evidence>
<dbReference type="SUPFAM" id="SSF55469">
    <property type="entry name" value="FMN-dependent nitroreductase-like"/>
    <property type="match status" value="1"/>
</dbReference>
<comment type="caution">
    <text evidence="4">The sequence shown here is derived from an EMBL/GenBank/DDBJ whole genome shotgun (WGS) entry which is preliminary data.</text>
</comment>
<keyword evidence="2" id="KW-0560">Oxidoreductase</keyword>
<dbReference type="PANTHER" id="PTHR43673">
    <property type="entry name" value="NAD(P)H NITROREDUCTASE YDGI-RELATED"/>
    <property type="match status" value="1"/>
</dbReference>
<keyword evidence="5" id="KW-1185">Reference proteome</keyword>
<dbReference type="PANTHER" id="PTHR43673:SF12">
    <property type="entry name" value="PROTEIN DRGA"/>
    <property type="match status" value="1"/>
</dbReference>